<evidence type="ECO:0000313" key="2">
    <source>
        <dbReference type="EMBL" id="MDQ0429879.1"/>
    </source>
</evidence>
<keyword evidence="1" id="KW-1133">Transmembrane helix</keyword>
<keyword evidence="1" id="KW-0812">Transmembrane</keyword>
<dbReference type="Proteomes" id="UP001241988">
    <property type="component" value="Unassembled WGS sequence"/>
</dbReference>
<proteinExistence type="predicted"/>
<keyword evidence="3" id="KW-1185">Reference proteome</keyword>
<dbReference type="RefSeq" id="WP_308787919.1">
    <property type="nucleotide sequence ID" value="NZ_JAUSWB010000006.1"/>
</dbReference>
<accession>A0ABU0GY57</accession>
<evidence type="ECO:0000256" key="1">
    <source>
        <dbReference type="SAM" id="Phobius"/>
    </source>
</evidence>
<organism evidence="2 3">
    <name type="scientific">Planomicrobium stackebrandtii</name>
    <dbReference type="NCBI Taxonomy" id="253160"/>
    <lineage>
        <taxon>Bacteria</taxon>
        <taxon>Bacillati</taxon>
        <taxon>Bacillota</taxon>
        <taxon>Bacilli</taxon>
        <taxon>Bacillales</taxon>
        <taxon>Caryophanaceae</taxon>
        <taxon>Planomicrobium</taxon>
    </lineage>
</organism>
<sequence length="94" mass="10661">MKKNNTKKFIYTGAAMAGSILLLTAYKKNQAKKIWVYEDNDMRNSTEVDHEESVNADTDEAEIGLTQLDSAYRSEWQANGFPQTHKAMAELESK</sequence>
<protein>
    <submittedName>
        <fullName evidence="2">Uncharacterized protein</fullName>
    </submittedName>
</protein>
<reference evidence="2 3" key="1">
    <citation type="submission" date="2023-07" db="EMBL/GenBank/DDBJ databases">
        <title>Genomic Encyclopedia of Type Strains, Phase IV (KMG-IV): sequencing the most valuable type-strain genomes for metagenomic binning, comparative biology and taxonomic classification.</title>
        <authorList>
            <person name="Goeker M."/>
        </authorList>
    </citation>
    <scope>NUCLEOTIDE SEQUENCE [LARGE SCALE GENOMIC DNA]</scope>
    <source>
        <strain evidence="2 3">DSM 16419</strain>
    </source>
</reference>
<comment type="caution">
    <text evidence="2">The sequence shown here is derived from an EMBL/GenBank/DDBJ whole genome shotgun (WGS) entry which is preliminary data.</text>
</comment>
<feature type="transmembrane region" description="Helical" evidence="1">
    <location>
        <begin position="9"/>
        <end position="26"/>
    </location>
</feature>
<keyword evidence="1" id="KW-0472">Membrane</keyword>
<dbReference type="EMBL" id="JAUSWB010000006">
    <property type="protein sequence ID" value="MDQ0429879.1"/>
    <property type="molecule type" value="Genomic_DNA"/>
</dbReference>
<evidence type="ECO:0000313" key="3">
    <source>
        <dbReference type="Proteomes" id="UP001241988"/>
    </source>
</evidence>
<name>A0ABU0GY57_9BACL</name>
<gene>
    <name evidence="2" type="ORF">QOZ98_002707</name>
</gene>